<dbReference type="RefSeq" id="WP_055266314.1">
    <property type="nucleotide sequence ID" value="NZ_CABIXQ010000013.1"/>
</dbReference>
<dbReference type="PROSITE" id="PS51257">
    <property type="entry name" value="PROKAR_LIPOPROTEIN"/>
    <property type="match status" value="1"/>
</dbReference>
<evidence type="ECO:0000313" key="5">
    <source>
        <dbReference type="Proteomes" id="UP000095594"/>
    </source>
</evidence>
<accession>A0A174H513</accession>
<dbReference type="AlphaFoldDB" id="A0A174H513"/>
<feature type="region of interest" description="Disordered" evidence="2">
    <location>
        <begin position="27"/>
        <end position="48"/>
    </location>
</feature>
<proteinExistence type="predicted"/>
<sequence>MKNIKLISALLVAMLLLTFVSCGNNKAENNSNSNSQNTTENTSTTPTTKEEYQNYLTERYNYYFGDSNLYDNYDIYAEDFTFNGTNEEFLTVYNNSYVELKANLENFKADLNNFVKKGTPEVDKLNAEVITDIDKAILSVDDYTSGFAEKTKDYATLGKDEVVKGLRTIGKSSHDAMDDLKNLIDDAKEKLGIS</sequence>
<reference evidence="4 5" key="1">
    <citation type="submission" date="2015-09" db="EMBL/GenBank/DDBJ databases">
        <authorList>
            <consortium name="Pathogen Informatics"/>
        </authorList>
    </citation>
    <scope>NUCLEOTIDE SEQUENCE [LARGE SCALE GENOMIC DNA]</scope>
    <source>
        <strain evidence="4 5">2789STDY5834856</strain>
    </source>
</reference>
<protein>
    <submittedName>
        <fullName evidence="4">Lioprotein</fullName>
    </submittedName>
</protein>
<evidence type="ECO:0000256" key="3">
    <source>
        <dbReference type="SAM" id="SignalP"/>
    </source>
</evidence>
<feature type="compositionally biased region" description="Low complexity" evidence="2">
    <location>
        <begin position="27"/>
        <end position="47"/>
    </location>
</feature>
<keyword evidence="1" id="KW-0175">Coiled coil</keyword>
<dbReference type="Proteomes" id="UP000095594">
    <property type="component" value="Unassembled WGS sequence"/>
</dbReference>
<dbReference type="OrthoDB" id="1934339at2"/>
<evidence type="ECO:0000256" key="1">
    <source>
        <dbReference type="SAM" id="Coils"/>
    </source>
</evidence>
<organism evidence="4 5">
    <name type="scientific">Clostridium disporicum</name>
    <dbReference type="NCBI Taxonomy" id="84024"/>
    <lineage>
        <taxon>Bacteria</taxon>
        <taxon>Bacillati</taxon>
        <taxon>Bacillota</taxon>
        <taxon>Clostridia</taxon>
        <taxon>Eubacteriales</taxon>
        <taxon>Clostridiaceae</taxon>
        <taxon>Clostridium</taxon>
    </lineage>
</organism>
<evidence type="ECO:0000256" key="2">
    <source>
        <dbReference type="SAM" id="MobiDB-lite"/>
    </source>
</evidence>
<gene>
    <name evidence="4" type="ORF">ERS852471_02082</name>
</gene>
<feature type="signal peptide" evidence="3">
    <location>
        <begin position="1"/>
        <end position="23"/>
    </location>
</feature>
<evidence type="ECO:0000313" key="4">
    <source>
        <dbReference type="EMBL" id="CUO69984.1"/>
    </source>
</evidence>
<feature type="coiled-coil region" evidence="1">
    <location>
        <begin position="90"/>
        <end position="117"/>
    </location>
</feature>
<dbReference type="EMBL" id="CYZX01000013">
    <property type="protein sequence ID" value="CUO69984.1"/>
    <property type="molecule type" value="Genomic_DNA"/>
</dbReference>
<keyword evidence="3" id="KW-0732">Signal</keyword>
<feature type="chain" id="PRO_5039067724" evidence="3">
    <location>
        <begin position="24"/>
        <end position="194"/>
    </location>
</feature>
<name>A0A174H513_9CLOT</name>